<dbReference type="PANTHER" id="PTHR11461:SF211">
    <property type="entry name" value="GH10112P-RELATED"/>
    <property type="match status" value="1"/>
</dbReference>
<feature type="domain" description="Serpin" evidence="3">
    <location>
        <begin position="6"/>
        <end position="203"/>
    </location>
</feature>
<dbReference type="Pfam" id="PF00079">
    <property type="entry name" value="Serpin"/>
    <property type="match status" value="1"/>
</dbReference>
<dbReference type="Gene3D" id="2.30.39.10">
    <property type="entry name" value="Alpha-1-antitrypsin, domain 1"/>
    <property type="match status" value="1"/>
</dbReference>
<accession>A0A0C2NDY1</accession>
<proteinExistence type="inferred from homology"/>
<dbReference type="OrthoDB" id="9440847at2759"/>
<comment type="similarity">
    <text evidence="1">Belongs to the serpin family.</text>
</comment>
<evidence type="ECO:0000313" key="5">
    <source>
        <dbReference type="Proteomes" id="UP000031668"/>
    </source>
</evidence>
<feature type="compositionally biased region" description="Basic and acidic residues" evidence="2">
    <location>
        <begin position="245"/>
        <end position="270"/>
    </location>
</feature>
<protein>
    <submittedName>
        <fullName evidence="4">Serine proteinase inhibitor 2</fullName>
    </submittedName>
</protein>
<dbReference type="InterPro" id="IPR042178">
    <property type="entry name" value="Serpin_sf_1"/>
</dbReference>
<keyword evidence="5" id="KW-1185">Reference proteome</keyword>
<dbReference type="AlphaFoldDB" id="A0A0C2NDY1"/>
<feature type="compositionally biased region" description="Acidic residues" evidence="2">
    <location>
        <begin position="271"/>
        <end position="281"/>
    </location>
</feature>
<dbReference type="Gene3D" id="3.30.497.10">
    <property type="entry name" value="Antithrombin, subunit I, domain 2"/>
    <property type="match status" value="1"/>
</dbReference>
<gene>
    <name evidence="4" type="ORF">RF11_10586</name>
</gene>
<dbReference type="InterPro" id="IPR042185">
    <property type="entry name" value="Serpin_sf_2"/>
</dbReference>
<comment type="caution">
    <text evidence="4">The sequence shown here is derived from an EMBL/GenBank/DDBJ whole genome shotgun (WGS) entry which is preliminary data.</text>
</comment>
<organism evidence="4 5">
    <name type="scientific">Thelohanellus kitauei</name>
    <name type="common">Myxosporean</name>
    <dbReference type="NCBI Taxonomy" id="669202"/>
    <lineage>
        <taxon>Eukaryota</taxon>
        <taxon>Metazoa</taxon>
        <taxon>Cnidaria</taxon>
        <taxon>Myxozoa</taxon>
        <taxon>Myxosporea</taxon>
        <taxon>Bivalvulida</taxon>
        <taxon>Platysporina</taxon>
        <taxon>Myxobolidae</taxon>
        <taxon>Thelohanellus</taxon>
    </lineage>
</organism>
<dbReference type="EMBL" id="JWZT01000387">
    <property type="protein sequence ID" value="KII74510.1"/>
    <property type="molecule type" value="Genomic_DNA"/>
</dbReference>
<dbReference type="InterPro" id="IPR000215">
    <property type="entry name" value="Serpin_fam"/>
</dbReference>
<dbReference type="InterPro" id="IPR036186">
    <property type="entry name" value="Serpin_sf"/>
</dbReference>
<reference evidence="4 5" key="1">
    <citation type="journal article" date="2014" name="Genome Biol. Evol.">
        <title>The genome of the myxosporean Thelohanellus kitauei shows adaptations to nutrient acquisition within its fish host.</title>
        <authorList>
            <person name="Yang Y."/>
            <person name="Xiong J."/>
            <person name="Zhou Z."/>
            <person name="Huo F."/>
            <person name="Miao W."/>
            <person name="Ran C."/>
            <person name="Liu Y."/>
            <person name="Zhang J."/>
            <person name="Feng J."/>
            <person name="Wang M."/>
            <person name="Wang M."/>
            <person name="Wang L."/>
            <person name="Yao B."/>
        </authorList>
    </citation>
    <scope>NUCLEOTIDE SEQUENCE [LARGE SCALE GENOMIC DNA]</scope>
    <source>
        <strain evidence="4">Wuqing</strain>
    </source>
</reference>
<evidence type="ECO:0000256" key="1">
    <source>
        <dbReference type="ARBA" id="ARBA00009500"/>
    </source>
</evidence>
<dbReference type="SUPFAM" id="SSF56574">
    <property type="entry name" value="Serpins"/>
    <property type="match status" value="1"/>
</dbReference>
<evidence type="ECO:0000313" key="4">
    <source>
        <dbReference type="EMBL" id="KII74510.1"/>
    </source>
</evidence>
<evidence type="ECO:0000259" key="3">
    <source>
        <dbReference type="Pfam" id="PF00079"/>
    </source>
</evidence>
<feature type="region of interest" description="Disordered" evidence="2">
    <location>
        <begin position="180"/>
        <end position="281"/>
    </location>
</feature>
<dbReference type="GO" id="GO:0005615">
    <property type="term" value="C:extracellular space"/>
    <property type="evidence" value="ECO:0007669"/>
    <property type="project" value="InterPro"/>
</dbReference>
<sequence>MHGSSKKIFDEGMIRENMIAYIDSLFVGVDWKNYFDSSLTQHETFYDRQGQPMKVEMMSQTEMHRIYYSPDGNFSILFKRLGEKNQFAAIVLPTKGYSIEEFDEMKIYLNSSKMNMVKVKLPKFKIIGQNDLKSTLNLFGVTDILDLHHSDFGHMTNSTVFIGSLIQLVHVSVGELGVNAEDDDDIDEESIPGEENDGEDTVDQPKSEADDKNEDQDDQQRSDVEDDEERNEVDKSLLETELDGEEKGDQSLPEREQVINDNEEKSHSESEDSEDTFDQSLTEEDFFVVRPFLFLMYSSQEGVVFYSGVVTNPNAH</sequence>
<evidence type="ECO:0000256" key="2">
    <source>
        <dbReference type="SAM" id="MobiDB-lite"/>
    </source>
</evidence>
<dbReference type="InterPro" id="IPR023796">
    <property type="entry name" value="Serpin_dom"/>
</dbReference>
<dbReference type="Proteomes" id="UP000031668">
    <property type="component" value="Unassembled WGS sequence"/>
</dbReference>
<dbReference type="GO" id="GO:0004867">
    <property type="term" value="F:serine-type endopeptidase inhibitor activity"/>
    <property type="evidence" value="ECO:0007669"/>
    <property type="project" value="InterPro"/>
</dbReference>
<name>A0A0C2NDY1_THEKT</name>
<feature type="compositionally biased region" description="Acidic residues" evidence="2">
    <location>
        <begin position="180"/>
        <end position="202"/>
    </location>
</feature>
<dbReference type="PANTHER" id="PTHR11461">
    <property type="entry name" value="SERINE PROTEASE INHIBITOR, SERPIN"/>
    <property type="match status" value="1"/>
</dbReference>